<proteinExistence type="predicted"/>
<keyword evidence="1" id="KW-0812">Transmembrane</keyword>
<reference evidence="2" key="1">
    <citation type="submission" date="2021-05" db="EMBL/GenBank/DDBJ databases">
        <authorList>
            <person name="Alioto T."/>
            <person name="Alioto T."/>
            <person name="Gomez Garrido J."/>
        </authorList>
    </citation>
    <scope>NUCLEOTIDE SEQUENCE</scope>
</reference>
<dbReference type="AlphaFoldDB" id="A0A8D8Z4C5"/>
<evidence type="ECO:0000256" key="1">
    <source>
        <dbReference type="SAM" id="Phobius"/>
    </source>
</evidence>
<dbReference type="EMBL" id="HBUF01420515">
    <property type="protein sequence ID" value="CAG6740719.1"/>
    <property type="molecule type" value="Transcribed_RNA"/>
</dbReference>
<evidence type="ECO:0000313" key="2">
    <source>
        <dbReference type="EMBL" id="CAG6740719.1"/>
    </source>
</evidence>
<accession>A0A8D8Z4C5</accession>
<protein>
    <submittedName>
        <fullName evidence="2">Uncharacterized protein</fullName>
    </submittedName>
</protein>
<name>A0A8D8Z4C5_9HEMI</name>
<organism evidence="2">
    <name type="scientific">Cacopsylla melanoneura</name>
    <dbReference type="NCBI Taxonomy" id="428564"/>
    <lineage>
        <taxon>Eukaryota</taxon>
        <taxon>Metazoa</taxon>
        <taxon>Ecdysozoa</taxon>
        <taxon>Arthropoda</taxon>
        <taxon>Hexapoda</taxon>
        <taxon>Insecta</taxon>
        <taxon>Pterygota</taxon>
        <taxon>Neoptera</taxon>
        <taxon>Paraneoptera</taxon>
        <taxon>Hemiptera</taxon>
        <taxon>Sternorrhyncha</taxon>
        <taxon>Psylloidea</taxon>
        <taxon>Psyllidae</taxon>
        <taxon>Psyllinae</taxon>
        <taxon>Cacopsylla</taxon>
    </lineage>
</organism>
<keyword evidence="1" id="KW-0472">Membrane</keyword>
<keyword evidence="1" id="KW-1133">Transmembrane helix</keyword>
<sequence length="110" mass="13164">MPKIWQIFSFSFFPWAVLRLGYSFHFPVRRLNGVRVNFSASVLKSTPRTRENCQFFLLMSLCLQFVVFPIMSMVIVWNIVIQRMSMSNMFSSFYFLQPSYYFPSFVCNHK</sequence>
<feature type="transmembrane region" description="Helical" evidence="1">
    <location>
        <begin position="55"/>
        <end position="80"/>
    </location>
</feature>